<dbReference type="SFLD" id="SFLDG00358">
    <property type="entry name" value="Main_(cytGST)"/>
    <property type="match status" value="1"/>
</dbReference>
<dbReference type="SFLD" id="SFLDG01152">
    <property type="entry name" value="Main.3:_Omega-_and_Tau-like"/>
    <property type="match status" value="1"/>
</dbReference>
<dbReference type="InterPro" id="IPR004046">
    <property type="entry name" value="GST_C"/>
</dbReference>
<dbReference type="EMBL" id="JAVXUP010001674">
    <property type="protein sequence ID" value="KAK3009137.1"/>
    <property type="molecule type" value="Genomic_DNA"/>
</dbReference>
<dbReference type="InterPro" id="IPR040079">
    <property type="entry name" value="Glutathione_S-Trfase"/>
</dbReference>
<evidence type="ECO:0000259" key="4">
    <source>
        <dbReference type="PROSITE" id="PS50404"/>
    </source>
</evidence>
<feature type="domain" description="GST C-terminal" evidence="5">
    <location>
        <begin position="335"/>
        <end position="461"/>
    </location>
</feature>
<evidence type="ECO:0000313" key="6">
    <source>
        <dbReference type="EMBL" id="KAK3009137.1"/>
    </source>
</evidence>
<dbReference type="InterPro" id="IPR036249">
    <property type="entry name" value="Thioredoxin-like_sf"/>
</dbReference>
<organism evidence="6 7">
    <name type="scientific">Escallonia herrerae</name>
    <dbReference type="NCBI Taxonomy" id="1293975"/>
    <lineage>
        <taxon>Eukaryota</taxon>
        <taxon>Viridiplantae</taxon>
        <taxon>Streptophyta</taxon>
        <taxon>Embryophyta</taxon>
        <taxon>Tracheophyta</taxon>
        <taxon>Spermatophyta</taxon>
        <taxon>Magnoliopsida</taxon>
        <taxon>eudicotyledons</taxon>
        <taxon>Gunneridae</taxon>
        <taxon>Pentapetalae</taxon>
        <taxon>asterids</taxon>
        <taxon>campanulids</taxon>
        <taxon>Escalloniales</taxon>
        <taxon>Escalloniaceae</taxon>
        <taxon>Escallonia</taxon>
    </lineage>
</organism>
<keyword evidence="7" id="KW-1185">Reference proteome</keyword>
<dbReference type="InterPro" id="IPR045074">
    <property type="entry name" value="GST_C_Tau"/>
</dbReference>
<proteinExistence type="predicted"/>
<dbReference type="Pfam" id="PF02798">
    <property type="entry name" value="GST_N"/>
    <property type="match status" value="1"/>
</dbReference>
<dbReference type="PANTHER" id="PTHR11260">
    <property type="entry name" value="GLUTATHIONE S-TRANSFERASE, GST, SUPERFAMILY, GST DOMAIN CONTAINING"/>
    <property type="match status" value="1"/>
</dbReference>
<dbReference type="FunFam" id="1.20.1050.10:FF:000012">
    <property type="entry name" value="Tau class glutathione S-transferase"/>
    <property type="match status" value="3"/>
</dbReference>
<dbReference type="CDD" id="cd03185">
    <property type="entry name" value="GST_C_Tau"/>
    <property type="match status" value="3"/>
</dbReference>
<dbReference type="PROSITE" id="PS50404">
    <property type="entry name" value="GST_NTER"/>
    <property type="match status" value="1"/>
</dbReference>
<feature type="non-terminal residue" evidence="6">
    <location>
        <position position="1"/>
    </location>
</feature>
<gene>
    <name evidence="6" type="ORF">RJ639_013914</name>
</gene>
<evidence type="ECO:0000259" key="5">
    <source>
        <dbReference type="PROSITE" id="PS50405"/>
    </source>
</evidence>
<dbReference type="EC" id="2.5.1.18" evidence="1"/>
<dbReference type="GO" id="GO:0005737">
    <property type="term" value="C:cytoplasm"/>
    <property type="evidence" value="ECO:0007669"/>
    <property type="project" value="TreeGrafter"/>
</dbReference>
<comment type="catalytic activity">
    <reaction evidence="3">
        <text>RX + glutathione = an S-substituted glutathione + a halide anion + H(+)</text>
        <dbReference type="Rhea" id="RHEA:16437"/>
        <dbReference type="ChEBI" id="CHEBI:15378"/>
        <dbReference type="ChEBI" id="CHEBI:16042"/>
        <dbReference type="ChEBI" id="CHEBI:17792"/>
        <dbReference type="ChEBI" id="CHEBI:57925"/>
        <dbReference type="ChEBI" id="CHEBI:90779"/>
        <dbReference type="EC" id="2.5.1.18"/>
    </reaction>
</comment>
<dbReference type="SUPFAM" id="SSF52833">
    <property type="entry name" value="Thioredoxin-like"/>
    <property type="match status" value="1"/>
</dbReference>
<dbReference type="GO" id="GO:0004364">
    <property type="term" value="F:glutathione transferase activity"/>
    <property type="evidence" value="ECO:0007669"/>
    <property type="project" value="UniProtKB-EC"/>
</dbReference>
<dbReference type="InterPro" id="IPR010987">
    <property type="entry name" value="Glutathione-S-Trfase_C-like"/>
</dbReference>
<feature type="domain" description="GST N-terminal" evidence="4">
    <location>
        <begin position="123"/>
        <end position="202"/>
    </location>
</feature>
<evidence type="ECO:0000256" key="3">
    <source>
        <dbReference type="ARBA" id="ARBA00047960"/>
    </source>
</evidence>
<dbReference type="Gene3D" id="1.20.1050.10">
    <property type="match status" value="3"/>
</dbReference>
<evidence type="ECO:0000313" key="7">
    <source>
        <dbReference type="Proteomes" id="UP001188597"/>
    </source>
</evidence>
<dbReference type="AlphaFoldDB" id="A0AA89ANG4"/>
<dbReference type="PANTHER" id="PTHR11260:SF762">
    <property type="entry name" value="GLUTATHIONE TRANSFERASE"/>
    <property type="match status" value="1"/>
</dbReference>
<dbReference type="InterPro" id="IPR004045">
    <property type="entry name" value="Glutathione_S-Trfase_N"/>
</dbReference>
<dbReference type="Gene3D" id="3.40.30.10">
    <property type="entry name" value="Glutaredoxin"/>
    <property type="match status" value="1"/>
</dbReference>
<feature type="domain" description="GST C-terminal" evidence="5">
    <location>
        <begin position="207"/>
        <end position="330"/>
    </location>
</feature>
<dbReference type="SUPFAM" id="SSF47616">
    <property type="entry name" value="GST C-terminal domain-like"/>
    <property type="match status" value="3"/>
</dbReference>
<sequence>VLPSVWQVFISQGKEQEEAMVPAIENLKFLEQQLKGQKFFGGDTIGLLDLAVGLMANLVSIWEALSGLKLIVEEKFPHLSTWMQDFSDVPVIKENWPPRERMITKFQVMLEPYLAAAANNMAEEVKLFRTWTSPFALRIVWALKLKAIEFDTIFEDFPNKSALLLEYNPVHKRVPVLVHNGNSIGELLVIIEYIEETWRENPLLPEDPYEKAMARFWVKFSDDKVLPSVWQVFISQGKEQEEAMVPAIENLKFLEQQLKGQKFFGGDTIGLLDLAVGLMANLVSIWEALSGLKLIVEEKFPHLSTWMQDFSDVPVIKENWPPRERMITKFQVMLEPYLAAAANKVGMEEGGTRPKVLPSVWHVYFKQGKEQEEATATAMENLKLLEEQLKGKKFFGGETIGYLDIAVGWMANLVSILEEVVGLKVIDEEKNPLLSTWMQDFSDVPVIKENWPPREELITKFHVMRETYLTAAAKK</sequence>
<name>A0AA89ANG4_9ASTE</name>
<dbReference type="Proteomes" id="UP001188597">
    <property type="component" value="Unassembled WGS sequence"/>
</dbReference>
<protein>
    <recommendedName>
        <fullName evidence="1">glutathione transferase</fullName>
        <ecNumber evidence="1">2.5.1.18</ecNumber>
    </recommendedName>
</protein>
<dbReference type="PROSITE" id="PS50405">
    <property type="entry name" value="GST_CTER"/>
    <property type="match status" value="3"/>
</dbReference>
<evidence type="ECO:0000256" key="2">
    <source>
        <dbReference type="ARBA" id="ARBA00022679"/>
    </source>
</evidence>
<keyword evidence="2" id="KW-0808">Transferase</keyword>
<feature type="domain" description="GST C-terminal" evidence="5">
    <location>
        <begin position="1"/>
        <end position="106"/>
    </location>
</feature>
<dbReference type="Pfam" id="PF00043">
    <property type="entry name" value="GST_C"/>
    <property type="match status" value="3"/>
</dbReference>
<dbReference type="SFLD" id="SFLDS00019">
    <property type="entry name" value="Glutathione_Transferase_(cytos"/>
    <property type="match status" value="1"/>
</dbReference>
<comment type="caution">
    <text evidence="6">The sequence shown here is derived from an EMBL/GenBank/DDBJ whole genome shotgun (WGS) entry which is preliminary data.</text>
</comment>
<accession>A0AA89ANG4</accession>
<evidence type="ECO:0000256" key="1">
    <source>
        <dbReference type="ARBA" id="ARBA00012452"/>
    </source>
</evidence>
<reference evidence="6" key="1">
    <citation type="submission" date="2022-12" db="EMBL/GenBank/DDBJ databases">
        <title>Draft genome assemblies for two species of Escallonia (Escalloniales).</title>
        <authorList>
            <person name="Chanderbali A."/>
            <person name="Dervinis C."/>
            <person name="Anghel I."/>
            <person name="Soltis D."/>
            <person name="Soltis P."/>
            <person name="Zapata F."/>
        </authorList>
    </citation>
    <scope>NUCLEOTIDE SEQUENCE</scope>
    <source>
        <strain evidence="6">UCBG64.0493</strain>
        <tissue evidence="6">Leaf</tissue>
    </source>
</reference>
<dbReference type="InterPro" id="IPR045073">
    <property type="entry name" value="Omega/Tau-like"/>
</dbReference>
<dbReference type="GO" id="GO:0006749">
    <property type="term" value="P:glutathione metabolic process"/>
    <property type="evidence" value="ECO:0007669"/>
    <property type="project" value="InterPro"/>
</dbReference>
<dbReference type="InterPro" id="IPR036282">
    <property type="entry name" value="Glutathione-S-Trfase_C_sf"/>
</dbReference>